<dbReference type="RefSeq" id="XP_009528750.1">
    <property type="nucleotide sequence ID" value="XM_009530455.1"/>
</dbReference>
<gene>
    <name evidence="1" type="ORF">PHYSODRAFT_333276</name>
</gene>
<dbReference type="GeneID" id="20646638"/>
<reference evidence="1 2" key="1">
    <citation type="journal article" date="2006" name="Science">
        <title>Phytophthora genome sequences uncover evolutionary origins and mechanisms of pathogenesis.</title>
        <authorList>
            <person name="Tyler B.M."/>
            <person name="Tripathy S."/>
            <person name="Zhang X."/>
            <person name="Dehal P."/>
            <person name="Jiang R.H."/>
            <person name="Aerts A."/>
            <person name="Arredondo F.D."/>
            <person name="Baxter L."/>
            <person name="Bensasson D."/>
            <person name="Beynon J.L."/>
            <person name="Chapman J."/>
            <person name="Damasceno C.M."/>
            <person name="Dorrance A.E."/>
            <person name="Dou D."/>
            <person name="Dickerman A.W."/>
            <person name="Dubchak I.L."/>
            <person name="Garbelotto M."/>
            <person name="Gijzen M."/>
            <person name="Gordon S.G."/>
            <person name="Govers F."/>
            <person name="Grunwald N.J."/>
            <person name="Huang W."/>
            <person name="Ivors K.L."/>
            <person name="Jones R.W."/>
            <person name="Kamoun S."/>
            <person name="Krampis K."/>
            <person name="Lamour K.H."/>
            <person name="Lee M.K."/>
            <person name="McDonald W.H."/>
            <person name="Medina M."/>
            <person name="Meijer H.J."/>
            <person name="Nordberg E.K."/>
            <person name="Maclean D.J."/>
            <person name="Ospina-Giraldo M.D."/>
            <person name="Morris P.F."/>
            <person name="Phuntumart V."/>
            <person name="Putnam N.H."/>
            <person name="Rash S."/>
            <person name="Rose J.K."/>
            <person name="Sakihama Y."/>
            <person name="Salamov A.A."/>
            <person name="Savidor A."/>
            <person name="Scheuring C.F."/>
            <person name="Smith B.M."/>
            <person name="Sobral B.W."/>
            <person name="Terry A."/>
            <person name="Torto-Alalibo T.A."/>
            <person name="Win J."/>
            <person name="Xu Z."/>
            <person name="Zhang H."/>
            <person name="Grigoriev I.V."/>
            <person name="Rokhsar D.S."/>
            <person name="Boore J.L."/>
        </authorList>
    </citation>
    <scope>NUCLEOTIDE SEQUENCE [LARGE SCALE GENOMIC DNA]</scope>
    <source>
        <strain evidence="1 2">P6497</strain>
    </source>
</reference>
<dbReference type="InParanoid" id="G4ZME8"/>
<dbReference type="Proteomes" id="UP000002640">
    <property type="component" value="Unassembled WGS sequence"/>
</dbReference>
<evidence type="ECO:0000313" key="1">
    <source>
        <dbReference type="EMBL" id="EGZ15001.1"/>
    </source>
</evidence>
<dbReference type="AlphaFoldDB" id="G4ZME8"/>
<sequence>MVICPSSWLLSQQTNCATKNSMPETPSSTAPSKTSFASVDLTKLKFPVVVATHEPISPESMIKRTHDASGVAVGGSKWRKMCSMLANDNRAQLRERLPAIEEEVLREHRDRGGLLHTAPELPTNGGGTPIFREVADPHLVYPSVGWIALRSRKQLASVFQYFDDVYNLSSYSRAFMGKVVHLPLDEELELDGVT</sequence>
<accession>G4ZME8</accession>
<proteinExistence type="predicted"/>
<name>G4ZME8_PHYSP</name>
<protein>
    <submittedName>
        <fullName evidence="1">Uncharacterized protein</fullName>
    </submittedName>
</protein>
<keyword evidence="2" id="KW-1185">Reference proteome</keyword>
<organism evidence="1 2">
    <name type="scientific">Phytophthora sojae (strain P6497)</name>
    <name type="common">Soybean stem and root rot agent</name>
    <name type="synonym">Phytophthora megasperma f. sp. glycines</name>
    <dbReference type="NCBI Taxonomy" id="1094619"/>
    <lineage>
        <taxon>Eukaryota</taxon>
        <taxon>Sar</taxon>
        <taxon>Stramenopiles</taxon>
        <taxon>Oomycota</taxon>
        <taxon>Peronosporomycetes</taxon>
        <taxon>Peronosporales</taxon>
        <taxon>Peronosporaceae</taxon>
        <taxon>Phytophthora</taxon>
    </lineage>
</organism>
<dbReference type="EMBL" id="JH159155">
    <property type="protein sequence ID" value="EGZ15001.1"/>
    <property type="molecule type" value="Genomic_DNA"/>
</dbReference>
<dbReference type="KEGG" id="psoj:PHYSODRAFT_333276"/>
<evidence type="ECO:0000313" key="2">
    <source>
        <dbReference type="Proteomes" id="UP000002640"/>
    </source>
</evidence>